<keyword evidence="1" id="KW-0732">Signal</keyword>
<evidence type="ECO:0008006" key="4">
    <source>
        <dbReference type="Google" id="ProtNLM"/>
    </source>
</evidence>
<feature type="chain" id="PRO_5040821537" description="DUF1311 domain-containing protein" evidence="1">
    <location>
        <begin position="42"/>
        <end position="239"/>
    </location>
</feature>
<sequence>MNEVLSMKSQGRSTQKFLAKATLRISRLFAMSLMASTVVYAKNESILPACDQDTHGQAESKLLRKHVCQDEQLKAHNEEIKAQYLQAQLMSNAPLKLLLLSQQQWESFVNKCKTKACIAQQYEQRIDELVYLTSMNQSLTQHFVRYVDGKVDPQSTSLQIQQLDRNRIKIEATQFRNPNNSDTARYAHLRSYTTADALQEISDLDSRCQYKIERQFSILKLESDEENCKRFTGIYKLYD</sequence>
<dbReference type="EMBL" id="JAKUML010000026">
    <property type="protein sequence ID" value="MCJ8147517.1"/>
    <property type="molecule type" value="Genomic_DNA"/>
</dbReference>
<dbReference type="RefSeq" id="WP_241573877.1">
    <property type="nucleotide sequence ID" value="NZ_JAKUML010000026.1"/>
</dbReference>
<proteinExistence type="predicted"/>
<reference evidence="2" key="1">
    <citation type="submission" date="2022-02" db="EMBL/GenBank/DDBJ databases">
        <title>Acinetobacter A3.8 sp. nov., isolated from Sediment (Zhairuo Island).</title>
        <authorList>
            <person name="Zheng K."/>
        </authorList>
    </citation>
    <scope>NUCLEOTIDE SEQUENCE</scope>
    <source>
        <strain evidence="2">A3.8</strain>
    </source>
</reference>
<name>A0A9X2B7U6_9GAMM</name>
<dbReference type="Proteomes" id="UP001139701">
    <property type="component" value="Unassembled WGS sequence"/>
</dbReference>
<evidence type="ECO:0000313" key="3">
    <source>
        <dbReference type="Proteomes" id="UP001139701"/>
    </source>
</evidence>
<keyword evidence="3" id="KW-1185">Reference proteome</keyword>
<evidence type="ECO:0000256" key="1">
    <source>
        <dbReference type="SAM" id="SignalP"/>
    </source>
</evidence>
<feature type="signal peptide" evidence="1">
    <location>
        <begin position="1"/>
        <end position="41"/>
    </location>
</feature>
<comment type="caution">
    <text evidence="2">The sequence shown here is derived from an EMBL/GenBank/DDBJ whole genome shotgun (WGS) entry which is preliminary data.</text>
</comment>
<dbReference type="AlphaFoldDB" id="A0A9X2B7U6"/>
<accession>A0A9X2B7U6</accession>
<protein>
    <recommendedName>
        <fullName evidence="4">DUF1311 domain-containing protein</fullName>
    </recommendedName>
</protein>
<organism evidence="2 3">
    <name type="scientific">Acinetobacter sedimenti</name>
    <dbReference type="NCBI Taxonomy" id="2919922"/>
    <lineage>
        <taxon>Bacteria</taxon>
        <taxon>Pseudomonadati</taxon>
        <taxon>Pseudomonadota</taxon>
        <taxon>Gammaproteobacteria</taxon>
        <taxon>Moraxellales</taxon>
        <taxon>Moraxellaceae</taxon>
        <taxon>Acinetobacter</taxon>
    </lineage>
</organism>
<evidence type="ECO:0000313" key="2">
    <source>
        <dbReference type="EMBL" id="MCJ8147517.1"/>
    </source>
</evidence>
<gene>
    <name evidence="2" type="ORF">MKI79_11620</name>
</gene>